<dbReference type="AlphaFoldDB" id="A0A9P6NJX1"/>
<dbReference type="PIRSF" id="PIRSF005799">
    <property type="entry name" value="UDP-gal_transpt"/>
    <property type="match status" value="1"/>
</dbReference>
<comment type="subcellular location">
    <subcellularLocation>
        <location evidence="1">Membrane</location>
        <topology evidence="1">Multi-pass membrane protein</topology>
    </subcellularLocation>
</comment>
<proteinExistence type="predicted"/>
<dbReference type="OrthoDB" id="408493at2759"/>
<dbReference type="InterPro" id="IPR037185">
    <property type="entry name" value="EmrE-like"/>
</dbReference>
<evidence type="ECO:0000313" key="8">
    <source>
        <dbReference type="Proteomes" id="UP000886653"/>
    </source>
</evidence>
<name>A0A9P6NJX1_9BASI</name>
<evidence type="ECO:0008006" key="9">
    <source>
        <dbReference type="Google" id="ProtNLM"/>
    </source>
</evidence>
<evidence type="ECO:0000256" key="5">
    <source>
        <dbReference type="SAM" id="MobiDB-lite"/>
    </source>
</evidence>
<feature type="transmembrane region" description="Helical" evidence="6">
    <location>
        <begin position="139"/>
        <end position="156"/>
    </location>
</feature>
<evidence type="ECO:0000313" key="7">
    <source>
        <dbReference type="EMBL" id="KAG0145504.1"/>
    </source>
</evidence>
<feature type="transmembrane region" description="Helical" evidence="6">
    <location>
        <begin position="6"/>
        <end position="25"/>
    </location>
</feature>
<feature type="transmembrane region" description="Helical" evidence="6">
    <location>
        <begin position="334"/>
        <end position="352"/>
    </location>
</feature>
<dbReference type="InterPro" id="IPR007271">
    <property type="entry name" value="Nuc_sug_transpt"/>
</dbReference>
<dbReference type="EMBL" id="MU167275">
    <property type="protein sequence ID" value="KAG0145504.1"/>
    <property type="molecule type" value="Genomic_DNA"/>
</dbReference>
<keyword evidence="3 6" id="KW-1133">Transmembrane helix</keyword>
<protein>
    <recommendedName>
        <fullName evidence="9">UDP-galactose transporter</fullName>
    </recommendedName>
</protein>
<keyword evidence="8" id="KW-1185">Reference proteome</keyword>
<organism evidence="7 8">
    <name type="scientific">Cronartium quercuum f. sp. fusiforme G11</name>
    <dbReference type="NCBI Taxonomy" id="708437"/>
    <lineage>
        <taxon>Eukaryota</taxon>
        <taxon>Fungi</taxon>
        <taxon>Dikarya</taxon>
        <taxon>Basidiomycota</taxon>
        <taxon>Pucciniomycotina</taxon>
        <taxon>Pucciniomycetes</taxon>
        <taxon>Pucciniales</taxon>
        <taxon>Coleosporiaceae</taxon>
        <taxon>Cronartium</taxon>
    </lineage>
</organism>
<evidence type="ECO:0000256" key="1">
    <source>
        <dbReference type="ARBA" id="ARBA00004141"/>
    </source>
</evidence>
<dbReference type="NCBIfam" id="TIGR00803">
    <property type="entry name" value="nst"/>
    <property type="match status" value="2"/>
</dbReference>
<evidence type="ECO:0000256" key="4">
    <source>
        <dbReference type="ARBA" id="ARBA00023136"/>
    </source>
</evidence>
<comment type="caution">
    <text evidence="7">The sequence shown here is derived from an EMBL/GenBank/DDBJ whole genome shotgun (WGS) entry which is preliminary data.</text>
</comment>
<feature type="transmembrane region" description="Helical" evidence="6">
    <location>
        <begin position="238"/>
        <end position="259"/>
    </location>
</feature>
<feature type="transmembrane region" description="Helical" evidence="6">
    <location>
        <begin position="307"/>
        <end position="328"/>
    </location>
</feature>
<evidence type="ECO:0000256" key="2">
    <source>
        <dbReference type="ARBA" id="ARBA00022692"/>
    </source>
</evidence>
<feature type="transmembrane region" description="Helical" evidence="6">
    <location>
        <begin position="183"/>
        <end position="203"/>
    </location>
</feature>
<evidence type="ECO:0000256" key="3">
    <source>
        <dbReference type="ARBA" id="ARBA00022989"/>
    </source>
</evidence>
<evidence type="ECO:0000256" key="6">
    <source>
        <dbReference type="SAM" id="Phobius"/>
    </source>
</evidence>
<feature type="compositionally biased region" description="Low complexity" evidence="5">
    <location>
        <begin position="210"/>
        <end position="220"/>
    </location>
</feature>
<dbReference type="SUPFAM" id="SSF103481">
    <property type="entry name" value="Multidrug resistance efflux transporter EmrE"/>
    <property type="match status" value="1"/>
</dbReference>
<gene>
    <name evidence="7" type="ORF">CROQUDRAFT_63820</name>
</gene>
<keyword evidence="2 6" id="KW-0812">Transmembrane</keyword>
<reference evidence="7" key="1">
    <citation type="submission" date="2013-11" db="EMBL/GenBank/DDBJ databases">
        <title>Genome sequence of the fusiform rust pathogen reveals effectors for host alternation and coevolution with pine.</title>
        <authorList>
            <consortium name="DOE Joint Genome Institute"/>
            <person name="Smith K."/>
            <person name="Pendleton A."/>
            <person name="Kubisiak T."/>
            <person name="Anderson C."/>
            <person name="Salamov A."/>
            <person name="Aerts A."/>
            <person name="Riley R."/>
            <person name="Clum A."/>
            <person name="Lindquist E."/>
            <person name="Ence D."/>
            <person name="Campbell M."/>
            <person name="Kronenberg Z."/>
            <person name="Feau N."/>
            <person name="Dhillon B."/>
            <person name="Hamelin R."/>
            <person name="Burleigh J."/>
            <person name="Smith J."/>
            <person name="Yandell M."/>
            <person name="Nelson C."/>
            <person name="Grigoriev I."/>
            <person name="Davis J."/>
        </authorList>
    </citation>
    <scope>NUCLEOTIDE SEQUENCE</scope>
    <source>
        <strain evidence="7">G11</strain>
    </source>
</reference>
<dbReference type="Pfam" id="PF04142">
    <property type="entry name" value="Nuc_sug_transp"/>
    <property type="match status" value="2"/>
</dbReference>
<accession>A0A9P6NJX1</accession>
<dbReference type="Proteomes" id="UP000886653">
    <property type="component" value="Unassembled WGS sequence"/>
</dbReference>
<dbReference type="GO" id="GO:0015165">
    <property type="term" value="F:pyrimidine nucleotide-sugar transmembrane transporter activity"/>
    <property type="evidence" value="ECO:0007669"/>
    <property type="project" value="InterPro"/>
</dbReference>
<feature type="transmembrane region" description="Helical" evidence="6">
    <location>
        <begin position="279"/>
        <end position="300"/>
    </location>
</feature>
<keyword evidence="4 6" id="KW-0472">Membrane</keyword>
<feature type="region of interest" description="Disordered" evidence="5">
    <location>
        <begin position="210"/>
        <end position="231"/>
    </location>
</feature>
<sequence length="366" mass="40046">MPSARILSLVALCIHYSALTIVMHLSRTNSKQAYKPSSAVVVTELFKLLLSILLAAREKFNDLTQLAFPSPSSAPDVFQEGWWKLSVPAVMFVVQNNLQYVAASNLSVPLFQITYQLKILTTALCSVILLHRTLHKSQWIALLLLSMGVAAVQLHAQAEDHSPSRTSYSGEVPMVNHRHMNQLLGLVSVVLACLSSGFASVYFERVLKSTSSTPATNPPSMKYSSASPVSKHRPSTSVWIRNIQLSLFGLLMGALIVSLEGHKDTWASSFKSSNLFAGFTALVWLVVGFQVLGGLLNALVIQYADNIAKGFATSVSILLSFVASVVLFDFKLSLGSILGSGLVILSTWLFNLSQDRVRHLLKVEWK</sequence>
<dbReference type="GO" id="GO:0000139">
    <property type="term" value="C:Golgi membrane"/>
    <property type="evidence" value="ECO:0007669"/>
    <property type="project" value="InterPro"/>
</dbReference>
<dbReference type="PANTHER" id="PTHR10231">
    <property type="entry name" value="NUCLEOTIDE-SUGAR TRANSMEMBRANE TRANSPORTER"/>
    <property type="match status" value="1"/>
</dbReference>